<accession>A0A1V2UEZ5</accession>
<dbReference type="Pfam" id="PF13342">
    <property type="entry name" value="Toprim_Crpt"/>
    <property type="match status" value="1"/>
</dbReference>
<evidence type="ECO:0000256" key="4">
    <source>
        <dbReference type="ARBA" id="ARBA00022723"/>
    </source>
</evidence>
<dbReference type="GO" id="GO:0003677">
    <property type="term" value="F:DNA binding"/>
    <property type="evidence" value="ECO:0007669"/>
    <property type="project" value="UniProtKB-KW"/>
</dbReference>
<dbReference type="Gene3D" id="1.10.460.10">
    <property type="entry name" value="Topoisomerase I, domain 2"/>
    <property type="match status" value="1"/>
</dbReference>
<dbReference type="InterPro" id="IPR005738">
    <property type="entry name" value="TopoIII"/>
</dbReference>
<dbReference type="SUPFAM" id="SSF56712">
    <property type="entry name" value="Prokaryotic type I DNA topoisomerase"/>
    <property type="match status" value="1"/>
</dbReference>
<evidence type="ECO:0000256" key="6">
    <source>
        <dbReference type="ARBA" id="ARBA00023029"/>
    </source>
</evidence>
<comment type="caution">
    <text evidence="15">The sequence shown here is derived from an EMBL/GenBank/DDBJ whole genome shotgun (WGS) entry which is preliminary data.</text>
</comment>
<dbReference type="InterPro" id="IPR000380">
    <property type="entry name" value="Topo_IA"/>
</dbReference>
<dbReference type="PROSITE" id="PS52039">
    <property type="entry name" value="TOPO_IA_2"/>
    <property type="match status" value="1"/>
</dbReference>
<keyword evidence="5" id="KW-0460">Magnesium</keyword>
<dbReference type="Pfam" id="PF01131">
    <property type="entry name" value="Topoisom_bac"/>
    <property type="match status" value="1"/>
</dbReference>
<dbReference type="SMART" id="SM00437">
    <property type="entry name" value="TOP1Ac"/>
    <property type="match status" value="1"/>
</dbReference>
<evidence type="ECO:0000256" key="7">
    <source>
        <dbReference type="ARBA" id="ARBA00023125"/>
    </source>
</evidence>
<dbReference type="EC" id="5.6.2.1" evidence="3"/>
<comment type="similarity">
    <text evidence="2">Belongs to the type IA topoisomerase family.</text>
</comment>
<keyword evidence="4" id="KW-0479">Metal-binding</keyword>
<dbReference type="PANTHER" id="PTHR11390:SF21">
    <property type="entry name" value="DNA TOPOISOMERASE 3-ALPHA"/>
    <property type="match status" value="1"/>
</dbReference>
<dbReference type="InterPro" id="IPR025589">
    <property type="entry name" value="Toprim_C_rpt"/>
</dbReference>
<keyword evidence="6" id="KW-0799">Topoisomerase</keyword>
<evidence type="ECO:0000256" key="2">
    <source>
        <dbReference type="ARBA" id="ARBA00009446"/>
    </source>
</evidence>
<evidence type="ECO:0000313" key="16">
    <source>
        <dbReference type="Proteomes" id="UP000189299"/>
    </source>
</evidence>
<feature type="domain" description="Topo IA-type catalytic" evidence="14">
    <location>
        <begin position="158"/>
        <end position="603"/>
    </location>
</feature>
<dbReference type="NCBIfam" id="TIGR01056">
    <property type="entry name" value="topB"/>
    <property type="match status" value="1"/>
</dbReference>
<dbReference type="AlphaFoldDB" id="A0A1V2UEZ5"/>
<gene>
    <name evidence="15" type="ORF">BTN92_11885</name>
</gene>
<dbReference type="GO" id="GO:0006310">
    <property type="term" value="P:DNA recombination"/>
    <property type="evidence" value="ECO:0007669"/>
    <property type="project" value="TreeGrafter"/>
</dbReference>
<dbReference type="GO" id="GO:0046872">
    <property type="term" value="F:metal ion binding"/>
    <property type="evidence" value="ECO:0007669"/>
    <property type="project" value="UniProtKB-KW"/>
</dbReference>
<dbReference type="Proteomes" id="UP000189299">
    <property type="component" value="Unassembled WGS sequence"/>
</dbReference>
<dbReference type="Gene3D" id="2.70.20.10">
    <property type="entry name" value="Topoisomerase I, domain 3"/>
    <property type="match status" value="1"/>
</dbReference>
<name>A0A1V2UEZ5_ENTMU</name>
<evidence type="ECO:0000256" key="5">
    <source>
        <dbReference type="ARBA" id="ARBA00022842"/>
    </source>
</evidence>
<dbReference type="SMART" id="SM00436">
    <property type="entry name" value="TOP1Bc"/>
    <property type="match status" value="1"/>
</dbReference>
<dbReference type="GO" id="GO:0003917">
    <property type="term" value="F:DNA topoisomerase type I (single strand cut, ATP-independent) activity"/>
    <property type="evidence" value="ECO:0007669"/>
    <property type="project" value="UniProtKB-EC"/>
</dbReference>
<dbReference type="InterPro" id="IPR023406">
    <property type="entry name" value="Topo_IA_AS"/>
</dbReference>
<evidence type="ECO:0000256" key="3">
    <source>
        <dbReference type="ARBA" id="ARBA00012891"/>
    </source>
</evidence>
<proteinExistence type="inferred from homology"/>
<dbReference type="Pfam" id="PF01751">
    <property type="entry name" value="Toprim"/>
    <property type="match status" value="1"/>
</dbReference>
<dbReference type="STRING" id="53346.A5802_003168"/>
<dbReference type="InterPro" id="IPR006171">
    <property type="entry name" value="TOPRIM_dom"/>
</dbReference>
<dbReference type="InterPro" id="IPR013826">
    <property type="entry name" value="Topo_IA_cen_sub3"/>
</dbReference>
<protein>
    <recommendedName>
        <fullName evidence="3">DNA topoisomerase</fullName>
        <ecNumber evidence="3">5.6.2.1</ecNumber>
    </recommendedName>
    <alternativeName>
        <fullName evidence="12">Omega-protein</fullName>
    </alternativeName>
    <alternativeName>
        <fullName evidence="11">Relaxing enzyme</fullName>
    </alternativeName>
    <alternativeName>
        <fullName evidence="9">Swivelase</fullName>
    </alternativeName>
    <alternativeName>
        <fullName evidence="10">Untwisting enzyme</fullName>
    </alternativeName>
</protein>
<organism evidence="15 16">
    <name type="scientific">Enterococcus mundtii</name>
    <dbReference type="NCBI Taxonomy" id="53346"/>
    <lineage>
        <taxon>Bacteria</taxon>
        <taxon>Bacillati</taxon>
        <taxon>Bacillota</taxon>
        <taxon>Bacilli</taxon>
        <taxon>Lactobacillales</taxon>
        <taxon>Enterococcaceae</taxon>
        <taxon>Enterococcus</taxon>
    </lineage>
</organism>
<evidence type="ECO:0000256" key="1">
    <source>
        <dbReference type="ARBA" id="ARBA00000213"/>
    </source>
</evidence>
<evidence type="ECO:0000256" key="9">
    <source>
        <dbReference type="ARBA" id="ARBA00030003"/>
    </source>
</evidence>
<dbReference type="GO" id="GO:0006281">
    <property type="term" value="P:DNA repair"/>
    <property type="evidence" value="ECO:0007669"/>
    <property type="project" value="TreeGrafter"/>
</dbReference>
<evidence type="ECO:0000256" key="8">
    <source>
        <dbReference type="ARBA" id="ARBA00023235"/>
    </source>
</evidence>
<dbReference type="OrthoDB" id="9803554at2"/>
<dbReference type="Gene3D" id="1.10.290.10">
    <property type="entry name" value="Topoisomerase I, domain 4"/>
    <property type="match status" value="1"/>
</dbReference>
<dbReference type="RefSeq" id="WP_077151846.1">
    <property type="nucleotide sequence ID" value="NZ_CABMMO010000012.1"/>
</dbReference>
<dbReference type="InterPro" id="IPR003601">
    <property type="entry name" value="Topo_IA_2"/>
</dbReference>
<evidence type="ECO:0000313" key="15">
    <source>
        <dbReference type="EMBL" id="ONN41853.1"/>
    </source>
</evidence>
<dbReference type="Gene3D" id="3.40.50.140">
    <property type="match status" value="1"/>
</dbReference>
<evidence type="ECO:0000256" key="10">
    <source>
        <dbReference type="ARBA" id="ARBA00031985"/>
    </source>
</evidence>
<dbReference type="InterPro" id="IPR013824">
    <property type="entry name" value="Topo_IA_cen_sub1"/>
</dbReference>
<dbReference type="InterPro" id="IPR013497">
    <property type="entry name" value="Topo_IA_cen"/>
</dbReference>
<dbReference type="PRINTS" id="PR00417">
    <property type="entry name" value="PRTPISMRASEI"/>
</dbReference>
<dbReference type="PROSITE" id="PS00396">
    <property type="entry name" value="TOPO_IA_1"/>
    <property type="match status" value="1"/>
</dbReference>
<keyword evidence="7" id="KW-0238">DNA-binding</keyword>
<reference evidence="15 16" key="1">
    <citation type="submission" date="2016-12" db="EMBL/GenBank/DDBJ databases">
        <authorList>
            <person name="Song W.-J."/>
            <person name="Kurnit D.M."/>
        </authorList>
    </citation>
    <scope>NUCLEOTIDE SEQUENCE [LARGE SCALE GENOMIC DNA]</scope>
    <source>
        <strain evidence="15 16">CGB1038-1_S1</strain>
    </source>
</reference>
<evidence type="ECO:0000259" key="13">
    <source>
        <dbReference type="PROSITE" id="PS50880"/>
    </source>
</evidence>
<dbReference type="PANTHER" id="PTHR11390">
    <property type="entry name" value="PROKARYOTIC DNA TOPOISOMERASE"/>
    <property type="match status" value="1"/>
</dbReference>
<comment type="catalytic activity">
    <reaction evidence="1">
        <text>ATP-independent breakage of single-stranded DNA, followed by passage and rejoining.</text>
        <dbReference type="EC" id="5.6.2.1"/>
    </reaction>
</comment>
<evidence type="ECO:0000259" key="14">
    <source>
        <dbReference type="PROSITE" id="PS52039"/>
    </source>
</evidence>
<dbReference type="SMART" id="SM00493">
    <property type="entry name" value="TOPRIM"/>
    <property type="match status" value="1"/>
</dbReference>
<sequence length="733" mass="83032">MKTVILAEKPSQAKAYADSFSKAIRKDGYFEIQDHLFSGETVITYGFGHLVELDSPDMYDEKWKQWSLEHLPIFPDHYHYHVPKDKKKQFVVVKRQLQSADTIVIATDSDREGELIAWSIIQQAGADQGKIFKRLWINSLEKEAIYQGFQQLRDAGETYPKFEEAQARQIADWLIGMNGSPLYSLLLQQKGIPGSFSLGRVQTPTLYMIYQLQDKIRNFKKEPYFEGKGLIAAQKGEFSAKFDPNETQSSKEAFEMYLKEKGVCLGKQSGTIIEVEIQEKNAASPRLFSLSSLQSKMNQLMKASAKDTLEAMQGLYEGKYLSYPRTDTPYITEGEHAYLLDHLDEYKHFLKVEAISTPNQKPNSRYVNNKKVQEHYAIIPTKTVMTPAAFEQLTPLQQTIYEQVLKTTVAMFAEKYSYEETTIMTQVQQLQLKAVGKVPTNLGWKKLFGRESDGKEKEEEPLLPKVIKGETVTVDLQVHEKETKPPQPYTEGTLITAMKTAGKTVDSEEAQTILKEVEGIGTEATRANIIETLKQKEYIKVEKNKLVVTNKGILLCQAVEREPLLTSAEMTAKWESYLLKIGEKKGTSAAFLANIQKFVTHLLEVVPGQIQSTDFGSTLQEVKAASEKQEAARHLGICPKCQEQEVILYHKVAACTSETCDFKLWTTIAKKKLTSTQLKEIILNGRTSQPVKGLRGQKGSFEATIILNEDFTTGFDFSEKKTTYKRKAKRKTS</sequence>
<dbReference type="EMBL" id="MSTR01000012">
    <property type="protein sequence ID" value="ONN41853.1"/>
    <property type="molecule type" value="Genomic_DNA"/>
</dbReference>
<evidence type="ECO:0000256" key="12">
    <source>
        <dbReference type="ARBA" id="ARBA00032877"/>
    </source>
</evidence>
<dbReference type="InterPro" id="IPR013825">
    <property type="entry name" value="Topo_IA_cen_sub2"/>
</dbReference>
<dbReference type="InterPro" id="IPR034144">
    <property type="entry name" value="TOPRIM_TopoIII"/>
</dbReference>
<dbReference type="CDD" id="cd03362">
    <property type="entry name" value="TOPRIM_TopoIA_TopoIII"/>
    <property type="match status" value="1"/>
</dbReference>
<evidence type="ECO:0000256" key="11">
    <source>
        <dbReference type="ARBA" id="ARBA00032235"/>
    </source>
</evidence>
<keyword evidence="8 15" id="KW-0413">Isomerase</keyword>
<dbReference type="InterPro" id="IPR023405">
    <property type="entry name" value="Topo_IA_core_domain"/>
</dbReference>
<dbReference type="CDD" id="cd00186">
    <property type="entry name" value="TOP1Ac"/>
    <property type="match status" value="1"/>
</dbReference>
<dbReference type="PROSITE" id="PS50880">
    <property type="entry name" value="TOPRIM"/>
    <property type="match status" value="1"/>
</dbReference>
<dbReference type="GO" id="GO:0006265">
    <property type="term" value="P:DNA topological change"/>
    <property type="evidence" value="ECO:0007669"/>
    <property type="project" value="InterPro"/>
</dbReference>
<dbReference type="GO" id="GO:0043597">
    <property type="term" value="C:cytoplasmic replication fork"/>
    <property type="evidence" value="ECO:0007669"/>
    <property type="project" value="TreeGrafter"/>
</dbReference>
<dbReference type="InterPro" id="IPR003602">
    <property type="entry name" value="Topo_IA_DNA-bd_dom"/>
</dbReference>
<feature type="domain" description="Toprim" evidence="13">
    <location>
        <begin position="2"/>
        <end position="139"/>
    </location>
</feature>